<protein>
    <recommendedName>
        <fullName evidence="10">CCA-adding enzyme</fullName>
        <ecNumber evidence="10">2.7.7.72</ecNumber>
    </recommendedName>
    <alternativeName>
        <fullName evidence="10">CCA tRNA nucleotidyltransferase</fullName>
    </alternativeName>
    <alternativeName>
        <fullName evidence="10">tRNA CCA-pyrophosphorylase</fullName>
    </alternativeName>
    <alternativeName>
        <fullName evidence="10">tRNA adenylyl-/cytidylyl- transferase</fullName>
    </alternativeName>
    <alternativeName>
        <fullName evidence="10">tRNA nucleotidyltransferase</fullName>
    </alternativeName>
    <alternativeName>
        <fullName evidence="10">tRNA-NT</fullName>
    </alternativeName>
</protein>
<feature type="binding site" evidence="10">
    <location>
        <position position="187"/>
    </location>
    <ligand>
        <name>ATP</name>
        <dbReference type="ChEBI" id="CHEBI:30616"/>
    </ligand>
</feature>
<comment type="caution">
    <text evidence="14">The sequence shown here is derived from an EMBL/GenBank/DDBJ whole genome shotgun (WGS) entry which is preliminary data.</text>
</comment>
<dbReference type="InterPro" id="IPR006116">
    <property type="entry name" value="NT_2-5OAS_ClassI-CCAase"/>
</dbReference>
<dbReference type="InterPro" id="IPR043519">
    <property type="entry name" value="NT_sf"/>
</dbReference>
<feature type="binding site" evidence="10">
    <location>
        <position position="80"/>
    </location>
    <ligand>
        <name>Mg(2+)</name>
        <dbReference type="ChEBI" id="CHEBI:18420"/>
    </ligand>
</feature>
<keyword evidence="8 10" id="KW-0460">Magnesium</keyword>
<dbReference type="Pfam" id="PF01909">
    <property type="entry name" value="NTP_transf_2"/>
    <property type="match status" value="1"/>
</dbReference>
<feature type="binding site" evidence="10">
    <location>
        <position position="78"/>
    </location>
    <ligand>
        <name>Mg(2+)</name>
        <dbReference type="ChEBI" id="CHEBI:18420"/>
    </ligand>
</feature>
<comment type="similarity">
    <text evidence="10">Belongs to the tRNA nucleotidyltransferase/poly(A) polymerase family. Archaeal CCA-adding enzyme subfamily.</text>
</comment>
<evidence type="ECO:0000256" key="5">
    <source>
        <dbReference type="ARBA" id="ARBA00022741"/>
    </source>
</evidence>
<comment type="miscellaneous">
    <text evidence="10">A single active site specifically recognizes both ATP and CTP and is responsible for their addition.</text>
</comment>
<dbReference type="CDD" id="cd05400">
    <property type="entry name" value="NT_2-5OAS_ClassI-CCAase"/>
    <property type="match status" value="1"/>
</dbReference>
<dbReference type="EMBL" id="DTFF01000008">
    <property type="protein sequence ID" value="HGI86907.1"/>
    <property type="molecule type" value="Genomic_DNA"/>
</dbReference>
<evidence type="ECO:0000256" key="9">
    <source>
        <dbReference type="ARBA" id="ARBA00022884"/>
    </source>
</evidence>
<dbReference type="SUPFAM" id="SSF81631">
    <property type="entry name" value="PAP/OAS1 substrate-binding domain"/>
    <property type="match status" value="1"/>
</dbReference>
<evidence type="ECO:0000256" key="6">
    <source>
        <dbReference type="ARBA" id="ARBA00022800"/>
    </source>
</evidence>
<sequence>MEKSMSEVSSEESSINRILMEVLSKIKPAEIVRSRLIATYEAIRGIVQRCLEAKSLMNFEISLQGSTAKDTFLNDEVDLDVFVLFNPANYGIEWINREFVGIITKCLQDQGYSTIVKYAAHPYVTTYFNGVEVDIVPALRIENPKNTISAVDRTPFHTHYVKSKLYEEKSKDEVRLLKAFLKAWNLYGAEIRVQGFSGYLVELLIIKYKSFLNVLKASQSWRAYKTCIEIEEYYGDERACRKNFKKDVLVVVDPVDPNRNVAASLSLKSYAYFKMLARLFLEKPAKEFFEVEHETGVSINELVKLIEERQRNLGSCIIAVYYTVTKNSPDVVWGQLKRIQRIIRNTLEKYGYKWVYVDSWVNDEMSKALTVVEVIDCGNYEVHIGPPAYDAEAINFLKKNFNAIIGPWIEEKGNIVCIRKRKYGPVEIIQKAIEAFTPTSVKVEEVKNIASVNDVQLISDSNFTIWFKNFLYRKHFNKIAKIVSKN</sequence>
<organism evidence="14">
    <name type="scientific">Ignisphaera aggregans</name>
    <dbReference type="NCBI Taxonomy" id="334771"/>
    <lineage>
        <taxon>Archaea</taxon>
        <taxon>Thermoproteota</taxon>
        <taxon>Thermoprotei</taxon>
        <taxon>Desulfurococcales</taxon>
        <taxon>Desulfurococcaceae</taxon>
        <taxon>Ignisphaera</taxon>
    </lineage>
</organism>
<comment type="catalytic activity">
    <reaction evidence="10">
        <text>a tRNA with a 3' CCA end + 2 CTP + ATP = a tRNA with a 3' CCACCA end + 3 diphosphate</text>
        <dbReference type="Rhea" id="RHEA:76235"/>
        <dbReference type="Rhea" id="RHEA-COMP:10468"/>
        <dbReference type="Rhea" id="RHEA-COMP:18655"/>
        <dbReference type="ChEBI" id="CHEBI:30616"/>
        <dbReference type="ChEBI" id="CHEBI:33019"/>
        <dbReference type="ChEBI" id="CHEBI:37563"/>
        <dbReference type="ChEBI" id="CHEBI:83071"/>
        <dbReference type="ChEBI" id="CHEBI:195187"/>
    </reaction>
</comment>
<dbReference type="InterPro" id="IPR048833">
    <property type="entry name" value="CAA_C"/>
</dbReference>
<keyword evidence="1 10" id="KW-0808">Transferase</keyword>
<dbReference type="Gene3D" id="1.10.1410.30">
    <property type="entry name" value="CCA tRNA nucleotidyltransferase, domain 2"/>
    <property type="match status" value="1"/>
</dbReference>
<dbReference type="HAMAP" id="MF_01264">
    <property type="entry name" value="CCA_arch"/>
    <property type="match status" value="1"/>
</dbReference>
<evidence type="ECO:0000259" key="13">
    <source>
        <dbReference type="Pfam" id="PF21133"/>
    </source>
</evidence>
<evidence type="ECO:0000259" key="11">
    <source>
        <dbReference type="Pfam" id="PF01909"/>
    </source>
</evidence>
<dbReference type="GO" id="GO:0000049">
    <property type="term" value="F:tRNA binding"/>
    <property type="evidence" value="ECO:0007669"/>
    <property type="project" value="UniProtKB-UniRule"/>
</dbReference>
<evidence type="ECO:0000256" key="3">
    <source>
        <dbReference type="ARBA" id="ARBA00022695"/>
    </source>
</evidence>
<feature type="binding site" evidence="10">
    <location>
        <position position="178"/>
    </location>
    <ligand>
        <name>CTP</name>
        <dbReference type="ChEBI" id="CHEBI:37563"/>
    </ligand>
</feature>
<proteinExistence type="inferred from homology"/>
<evidence type="ECO:0000256" key="10">
    <source>
        <dbReference type="HAMAP-Rule" id="MF_01264"/>
    </source>
</evidence>
<feature type="binding site" evidence="10">
    <location>
        <position position="178"/>
    </location>
    <ligand>
        <name>ATP</name>
        <dbReference type="ChEBI" id="CHEBI:30616"/>
    </ligand>
</feature>
<dbReference type="EC" id="2.7.7.72" evidence="10"/>
<dbReference type="InterPro" id="IPR042090">
    <property type="entry name" value="CCA_tRNA_nucleotrans_2"/>
</dbReference>
<dbReference type="PANTHER" id="PTHR39643:SF1">
    <property type="entry name" value="CCA-ADDING ENZYME"/>
    <property type="match status" value="1"/>
</dbReference>
<feature type="binding site" evidence="10">
    <location>
        <position position="66"/>
    </location>
    <ligand>
        <name>ATP</name>
        <dbReference type="ChEBI" id="CHEBI:30616"/>
    </ligand>
</feature>
<dbReference type="Pfam" id="PF09249">
    <property type="entry name" value="tRNA_NucTransf2"/>
    <property type="match status" value="1"/>
</dbReference>
<keyword evidence="6 10" id="KW-0692">RNA repair</keyword>
<dbReference type="PIRSF" id="PIRSF005335">
    <property type="entry name" value="CCA_arch"/>
    <property type="match status" value="1"/>
</dbReference>
<feature type="binding site" evidence="10">
    <location>
        <position position="187"/>
    </location>
    <ligand>
        <name>CTP</name>
        <dbReference type="ChEBI" id="CHEBI:37563"/>
    </ligand>
</feature>
<evidence type="ECO:0000256" key="4">
    <source>
        <dbReference type="ARBA" id="ARBA00022723"/>
    </source>
</evidence>
<dbReference type="InterPro" id="IPR011068">
    <property type="entry name" value="NuclTrfase_I-like_C"/>
</dbReference>
<feature type="binding site" evidence="10">
    <location>
        <position position="134"/>
    </location>
    <ligand>
        <name>Mg(2+)</name>
        <dbReference type="ChEBI" id="CHEBI:18420"/>
    </ligand>
</feature>
<dbReference type="GO" id="GO:0042245">
    <property type="term" value="P:RNA repair"/>
    <property type="evidence" value="ECO:0007669"/>
    <property type="project" value="UniProtKB-KW"/>
</dbReference>
<dbReference type="Gene3D" id="3.30.70.590">
    <property type="entry name" value="Poly(A) polymerase predicted RNA binding domain"/>
    <property type="match status" value="1"/>
</dbReference>
<reference evidence="14" key="1">
    <citation type="journal article" date="2020" name="mSystems">
        <title>Genome- and Community-Level Interaction Insights into Carbon Utilization and Element Cycling Functions of Hydrothermarchaeota in Hydrothermal Sediment.</title>
        <authorList>
            <person name="Zhou Z."/>
            <person name="Liu Y."/>
            <person name="Xu W."/>
            <person name="Pan J."/>
            <person name="Luo Z.H."/>
            <person name="Li M."/>
        </authorList>
    </citation>
    <scope>NUCLEOTIDE SEQUENCE [LARGE SCALE GENOMIC DNA]</scope>
    <source>
        <strain evidence="14">SpSt-732</strain>
    </source>
</reference>
<keyword evidence="9 10" id="KW-0694">RNA-binding</keyword>
<evidence type="ECO:0000313" key="14">
    <source>
        <dbReference type="EMBL" id="HGI86907.1"/>
    </source>
</evidence>
<feature type="binding site" evidence="10">
    <location>
        <position position="157"/>
    </location>
    <ligand>
        <name>ATP</name>
        <dbReference type="ChEBI" id="CHEBI:30616"/>
    </ligand>
</feature>
<name>A0A7C4FG12_9CREN</name>
<dbReference type="InterPro" id="IPR008229">
    <property type="entry name" value="CCA-adding_arc"/>
</dbReference>
<dbReference type="Pfam" id="PF21133">
    <property type="entry name" value="CAA_C"/>
    <property type="match status" value="1"/>
</dbReference>
<evidence type="ECO:0000256" key="1">
    <source>
        <dbReference type="ARBA" id="ARBA00022679"/>
    </source>
</evidence>
<accession>A0A7C4FG12</accession>
<keyword evidence="5 10" id="KW-0547">Nucleotide-binding</keyword>
<keyword evidence="4 10" id="KW-0479">Metal-binding</keyword>
<comment type="catalytic activity">
    <reaction evidence="10">
        <text>a tRNA precursor + 2 CTP + ATP = a tRNA with a 3' CCA end + 3 diphosphate</text>
        <dbReference type="Rhea" id="RHEA:14433"/>
        <dbReference type="Rhea" id="RHEA-COMP:10465"/>
        <dbReference type="Rhea" id="RHEA-COMP:10468"/>
        <dbReference type="ChEBI" id="CHEBI:30616"/>
        <dbReference type="ChEBI" id="CHEBI:33019"/>
        <dbReference type="ChEBI" id="CHEBI:37563"/>
        <dbReference type="ChEBI" id="CHEBI:74896"/>
        <dbReference type="ChEBI" id="CHEBI:83071"/>
        <dbReference type="EC" id="2.7.7.72"/>
    </reaction>
</comment>
<dbReference type="GO" id="GO:0004810">
    <property type="term" value="F:CCA tRNA nucleotidyltransferase activity"/>
    <property type="evidence" value="ECO:0007669"/>
    <property type="project" value="UniProtKB-UniRule"/>
</dbReference>
<dbReference type="InterPro" id="IPR015329">
    <property type="entry name" value="tRNA_NucTransf2"/>
</dbReference>
<evidence type="ECO:0000259" key="12">
    <source>
        <dbReference type="Pfam" id="PF09249"/>
    </source>
</evidence>
<keyword evidence="3 10" id="KW-0548">Nucleotidyltransferase</keyword>
<evidence type="ECO:0000256" key="7">
    <source>
        <dbReference type="ARBA" id="ARBA00022840"/>
    </source>
</evidence>
<dbReference type="Gene3D" id="3.30.460.10">
    <property type="entry name" value="Beta Polymerase, domain 2"/>
    <property type="match status" value="1"/>
</dbReference>
<keyword evidence="7 10" id="KW-0067">ATP-binding</keyword>
<feature type="binding site" evidence="10">
    <location>
        <position position="157"/>
    </location>
    <ligand>
        <name>CTP</name>
        <dbReference type="ChEBI" id="CHEBI:37563"/>
    </ligand>
</feature>
<dbReference type="AlphaFoldDB" id="A0A7C4FG12"/>
<feature type="domain" description="Polymerase nucleotidyl transferase" evidence="11">
    <location>
        <begin position="48"/>
        <end position="157"/>
    </location>
</feature>
<dbReference type="PANTHER" id="PTHR39643">
    <property type="entry name" value="CCA-ADDING ENZYME"/>
    <property type="match status" value="1"/>
</dbReference>
<dbReference type="Gene3D" id="3.30.70.1550">
    <property type="entry name" value="Archaeal tRNA CCA-adding enzyme catalytic domain"/>
    <property type="match status" value="1"/>
</dbReference>
<dbReference type="GO" id="GO:0005524">
    <property type="term" value="F:ATP binding"/>
    <property type="evidence" value="ECO:0007669"/>
    <property type="project" value="UniProtKB-UniRule"/>
</dbReference>
<keyword evidence="2 10" id="KW-0819">tRNA processing</keyword>
<evidence type="ECO:0000256" key="8">
    <source>
        <dbReference type="ARBA" id="ARBA00022842"/>
    </source>
</evidence>
<evidence type="ECO:0000256" key="2">
    <source>
        <dbReference type="ARBA" id="ARBA00022694"/>
    </source>
</evidence>
<dbReference type="SUPFAM" id="SSF81301">
    <property type="entry name" value="Nucleotidyltransferase"/>
    <property type="match status" value="1"/>
</dbReference>
<comment type="cofactor">
    <cofactor evidence="10">
        <name>Mg(2+)</name>
        <dbReference type="ChEBI" id="CHEBI:18420"/>
    </cofactor>
</comment>
<comment type="function">
    <text evidence="10">Catalyzes the addition and repair of the essential 3'-terminal CCA sequence in tRNAs without using a nucleic acid template. Adds these three nucleotides in the order of C, C, and A to the tRNA nucleotide-73, using CTP and ATP as substrates and producing inorganic pyrophosphate. tRNA 3'-terminal CCA addition is required both for tRNA processing and repair. Also involved in tRNA surveillance by mediating tandem CCA addition to generate a CCACCA at the 3' terminus of unstable tRNAs. While stable tRNAs receive only 3'-terminal CCA, unstable tRNAs are marked with CCACCA and rapidly degraded.</text>
</comment>
<feature type="domain" description="CCA-adding enzyme C-terminal" evidence="13">
    <location>
        <begin position="314"/>
        <end position="434"/>
    </location>
</feature>
<gene>
    <name evidence="10 14" type="primary">cca</name>
    <name evidence="14" type="ORF">ENV14_00685</name>
</gene>
<feature type="binding site" evidence="10">
    <location>
        <position position="69"/>
    </location>
    <ligand>
        <name>CTP</name>
        <dbReference type="ChEBI" id="CHEBI:37563"/>
    </ligand>
</feature>
<dbReference type="SUPFAM" id="SSF55003">
    <property type="entry name" value="PAP/Archaeal CCA-adding enzyme, C-terminal domain"/>
    <property type="match status" value="1"/>
</dbReference>
<dbReference type="GO" id="GO:0001680">
    <property type="term" value="P:tRNA 3'-terminal CCA addition"/>
    <property type="evidence" value="ECO:0007669"/>
    <property type="project" value="UniProtKB-UniRule"/>
</dbReference>
<dbReference type="InterPro" id="IPR002934">
    <property type="entry name" value="Polymerase_NTP_transf_dom"/>
</dbReference>
<comment type="subunit">
    <text evidence="10">Homodimer.</text>
</comment>
<dbReference type="GO" id="GO:0000287">
    <property type="term" value="F:magnesium ion binding"/>
    <property type="evidence" value="ECO:0007669"/>
    <property type="project" value="UniProtKB-UniRule"/>
</dbReference>
<feature type="binding site" evidence="10">
    <location>
        <position position="69"/>
    </location>
    <ligand>
        <name>ATP</name>
        <dbReference type="ChEBI" id="CHEBI:30616"/>
    </ligand>
</feature>
<feature type="domain" description="tRNA nucleotidyltransferase substrate binding" evidence="12">
    <location>
        <begin position="172"/>
        <end position="290"/>
    </location>
</feature>
<feature type="binding site" evidence="10">
    <location>
        <position position="66"/>
    </location>
    <ligand>
        <name>CTP</name>
        <dbReference type="ChEBI" id="CHEBI:37563"/>
    </ligand>
</feature>
<dbReference type="NCBIfam" id="TIGR03671">
    <property type="entry name" value="cca_archaeal"/>
    <property type="match status" value="1"/>
</dbReference>